<dbReference type="RefSeq" id="WP_224193798.1">
    <property type="nucleotide sequence ID" value="NZ_JAIRAU010000028.1"/>
</dbReference>
<keyword evidence="2" id="KW-0408">Iron</keyword>
<comment type="similarity">
    <text evidence="1 2">Belongs to the cytochrome P450 family.</text>
</comment>
<name>A0ABS7TV74_9BACT</name>
<keyword evidence="4" id="KW-1185">Reference proteome</keyword>
<keyword evidence="2" id="KW-0503">Monooxygenase</keyword>
<protein>
    <submittedName>
        <fullName evidence="3">Cytochrome P450</fullName>
    </submittedName>
</protein>
<sequence length="413" mass="46473">MTDTTTLFSPAMFADPYPIYARLREQTPVLHVPQIGVWLVTRYDDVQHILKSPELFSSERTAAIDRLRDPRLSEGMELLASRSLVSIDPPDHTRLRRLVNVAFTPRAIARLERRVRDLARELVDDIVRKDSFDLMEDLAVPLPVIVISELLGVDPARRTEFKRWSDDLLLGSRLDGHLDDAEIERIVASRREFIAFFRAMIEHRRREPGDDLLSDLVRAEAERDALSPEEVLTMAILLMIAGNETTTNLIGNGTIALLEHPDVLPRLRADPTRIPGFVEEVLRWRSPVVMLVRTTRRDVAVGGVDIPQGAVLGVLVDSANHDPTHFAEPERFDIERQSAHLSFGYGIHFCVGAPLSRLEGRIAFEELVARVPEFSREPGPLEWTPSFNLRGLKRLPLRRGAPVSAPASRGSTA</sequence>
<accession>A0ABS7TV74</accession>
<dbReference type="Gene3D" id="1.10.630.10">
    <property type="entry name" value="Cytochrome P450"/>
    <property type="match status" value="1"/>
</dbReference>
<dbReference type="SUPFAM" id="SSF48264">
    <property type="entry name" value="Cytochrome P450"/>
    <property type="match status" value="1"/>
</dbReference>
<dbReference type="InterPro" id="IPR002397">
    <property type="entry name" value="Cyt_P450_B"/>
</dbReference>
<gene>
    <name evidence="3" type="ORF">K7C98_22570</name>
</gene>
<keyword evidence="2" id="KW-0560">Oxidoreductase</keyword>
<dbReference type="Pfam" id="PF00067">
    <property type="entry name" value="p450"/>
    <property type="match status" value="1"/>
</dbReference>
<keyword evidence="2" id="KW-0349">Heme</keyword>
<keyword evidence="2" id="KW-0479">Metal-binding</keyword>
<dbReference type="EMBL" id="JAIRAU010000028">
    <property type="protein sequence ID" value="MBZ5712037.1"/>
    <property type="molecule type" value="Genomic_DNA"/>
</dbReference>
<evidence type="ECO:0000256" key="2">
    <source>
        <dbReference type="RuleBase" id="RU000461"/>
    </source>
</evidence>
<dbReference type="PANTHER" id="PTHR46696:SF1">
    <property type="entry name" value="CYTOCHROME P450 YJIB-RELATED"/>
    <property type="match status" value="1"/>
</dbReference>
<proteinExistence type="inferred from homology"/>
<dbReference type="InterPro" id="IPR036396">
    <property type="entry name" value="Cyt_P450_sf"/>
</dbReference>
<dbReference type="PROSITE" id="PS00086">
    <property type="entry name" value="CYTOCHROME_P450"/>
    <property type="match status" value="1"/>
</dbReference>
<evidence type="ECO:0000313" key="4">
    <source>
        <dbReference type="Proteomes" id="UP001139031"/>
    </source>
</evidence>
<dbReference type="PRINTS" id="PR00359">
    <property type="entry name" value="BP450"/>
</dbReference>
<dbReference type="InterPro" id="IPR001128">
    <property type="entry name" value="Cyt_P450"/>
</dbReference>
<comment type="caution">
    <text evidence="3">The sequence shown here is derived from an EMBL/GenBank/DDBJ whole genome shotgun (WGS) entry which is preliminary data.</text>
</comment>
<organism evidence="3 4">
    <name type="scientific">Nannocystis pusilla</name>
    <dbReference type="NCBI Taxonomy" id="889268"/>
    <lineage>
        <taxon>Bacteria</taxon>
        <taxon>Pseudomonadati</taxon>
        <taxon>Myxococcota</taxon>
        <taxon>Polyangia</taxon>
        <taxon>Nannocystales</taxon>
        <taxon>Nannocystaceae</taxon>
        <taxon>Nannocystis</taxon>
    </lineage>
</organism>
<dbReference type="Proteomes" id="UP001139031">
    <property type="component" value="Unassembled WGS sequence"/>
</dbReference>
<dbReference type="PANTHER" id="PTHR46696">
    <property type="entry name" value="P450, PUTATIVE (EUROFUNG)-RELATED"/>
    <property type="match status" value="1"/>
</dbReference>
<evidence type="ECO:0000313" key="3">
    <source>
        <dbReference type="EMBL" id="MBZ5712037.1"/>
    </source>
</evidence>
<reference evidence="3" key="1">
    <citation type="submission" date="2021-08" db="EMBL/GenBank/DDBJ databases">
        <authorList>
            <person name="Stevens D.C."/>
        </authorList>
    </citation>
    <scope>NUCLEOTIDE SEQUENCE</scope>
    <source>
        <strain evidence="3">DSM 53165</strain>
    </source>
</reference>
<evidence type="ECO:0000256" key="1">
    <source>
        <dbReference type="ARBA" id="ARBA00010617"/>
    </source>
</evidence>
<dbReference type="CDD" id="cd11078">
    <property type="entry name" value="CYP130-like"/>
    <property type="match status" value="1"/>
</dbReference>
<dbReference type="InterPro" id="IPR017972">
    <property type="entry name" value="Cyt_P450_CS"/>
</dbReference>